<sequence length="155" mass="16184">MTFVSDLSVTGGAQTGFTSPVWILVADTPPNAYSKQYACTSSTGTVGVQRYHTGSDPFTVTMERPASFKTPGTVNPATGQLGNVQRNVFTFRVRKGVKPLSGQSPQTMQMEMKISIPAGADSADADSIRAALSLLIGQLNEQSAGIGDALVSGVL</sequence>
<name>A0A514D1U5_9VIRU</name>
<dbReference type="EMBL" id="MN033483">
    <property type="protein sequence ID" value="QDH87572.1"/>
    <property type="molecule type" value="Genomic_RNA"/>
</dbReference>
<evidence type="ECO:0000313" key="1">
    <source>
        <dbReference type="EMBL" id="QDH87572.1"/>
    </source>
</evidence>
<protein>
    <submittedName>
        <fullName evidence="1">Uncharacterized protein</fullName>
    </submittedName>
</protein>
<organism evidence="1">
    <name type="scientific">Leviviridae sp</name>
    <dbReference type="NCBI Taxonomy" id="2027243"/>
    <lineage>
        <taxon>Viruses</taxon>
        <taxon>Riboviria</taxon>
        <taxon>Orthornavirae</taxon>
        <taxon>Lenarviricota</taxon>
        <taxon>Leviviricetes</taxon>
        <taxon>Norzivirales</taxon>
        <taxon>Fiersviridae</taxon>
    </lineage>
</organism>
<proteinExistence type="predicted"/>
<accession>A0A514D1U5</accession>
<reference evidence="1" key="1">
    <citation type="submission" date="2019-05" db="EMBL/GenBank/DDBJ databases">
        <title>Metatranscriptomic reconstruction reveals RNA viruses with the potential to shape carbon cycling in soil.</title>
        <authorList>
            <person name="Starr E.P."/>
            <person name="Nuccio E."/>
            <person name="Pett-Ridge J."/>
            <person name="Banfield J.F."/>
            <person name="Firestone M.K."/>
        </authorList>
    </citation>
    <scope>NUCLEOTIDE SEQUENCE</scope>
    <source>
        <strain evidence="1">H1_Rhizo_26_FD_scaffold_374</strain>
    </source>
</reference>
<gene>
    <name evidence="1" type="ORF">H1Rhizo26FD374_000003</name>
</gene>